<dbReference type="GO" id="GO:0005543">
    <property type="term" value="F:phospholipid binding"/>
    <property type="evidence" value="ECO:0007669"/>
    <property type="project" value="TreeGrafter"/>
</dbReference>
<dbReference type="Proteomes" id="UP000198703">
    <property type="component" value="Unassembled WGS sequence"/>
</dbReference>
<dbReference type="AlphaFoldDB" id="A0A1H3YID3"/>
<name>A0A1H3YID3_9RHOB</name>
<sequence length="147" mass="14588">MASGFAETAVGAAVLAVAAGFIWYAAQHAEAGGGSSYELTATFRKAEGVTVGGDVRIAGVKVGSVRALELDPRTYQALVRLSVSDSVALPDDSSASVASDGLLGGAHVSIQPGGSETMLVAGDAITFTQGSVSIMDLVGRAITGGSE</sequence>
<accession>A0A1H3YID3</accession>
<keyword evidence="3" id="KW-1185">Reference proteome</keyword>
<feature type="domain" description="Mce/MlaD" evidence="1">
    <location>
        <begin position="36"/>
        <end position="113"/>
    </location>
</feature>
<dbReference type="InterPro" id="IPR003399">
    <property type="entry name" value="Mce/MlaD"/>
</dbReference>
<dbReference type="InterPro" id="IPR030970">
    <property type="entry name" value="ABC_MlaD"/>
</dbReference>
<dbReference type="NCBIfam" id="TIGR04430">
    <property type="entry name" value="OM_asym_MlaD"/>
    <property type="match status" value="1"/>
</dbReference>
<evidence type="ECO:0000313" key="3">
    <source>
        <dbReference type="Proteomes" id="UP000198703"/>
    </source>
</evidence>
<gene>
    <name evidence="2" type="ORF">SAMN05444370_103115</name>
</gene>
<evidence type="ECO:0000259" key="1">
    <source>
        <dbReference type="Pfam" id="PF02470"/>
    </source>
</evidence>
<protein>
    <submittedName>
        <fullName evidence="2">Phospholipid/cholesterol/gamma-HCH transport system substrate-binding protein</fullName>
    </submittedName>
</protein>
<dbReference type="PANTHER" id="PTHR33371:SF4">
    <property type="entry name" value="INTERMEMBRANE PHOSPHOLIPID TRANSPORT SYSTEM BINDING PROTEIN MLAD"/>
    <property type="match status" value="1"/>
</dbReference>
<dbReference type="InterPro" id="IPR052336">
    <property type="entry name" value="MlaD_Phospholipid_Transporter"/>
</dbReference>
<reference evidence="2 3" key="1">
    <citation type="submission" date="2016-10" db="EMBL/GenBank/DDBJ databases">
        <authorList>
            <person name="de Groot N.N."/>
        </authorList>
    </citation>
    <scope>NUCLEOTIDE SEQUENCE [LARGE SCALE GENOMIC DNA]</scope>
    <source>
        <strain evidence="2 3">DSM 15345</strain>
    </source>
</reference>
<dbReference type="PANTHER" id="PTHR33371">
    <property type="entry name" value="INTERMEMBRANE PHOSPHOLIPID TRANSPORT SYSTEM BINDING PROTEIN MLAD-RELATED"/>
    <property type="match status" value="1"/>
</dbReference>
<dbReference type="STRING" id="89524.SAMN05444370_103115"/>
<organism evidence="2 3">
    <name type="scientific">Rubrimonas cliftonensis</name>
    <dbReference type="NCBI Taxonomy" id="89524"/>
    <lineage>
        <taxon>Bacteria</taxon>
        <taxon>Pseudomonadati</taxon>
        <taxon>Pseudomonadota</taxon>
        <taxon>Alphaproteobacteria</taxon>
        <taxon>Rhodobacterales</taxon>
        <taxon>Paracoccaceae</taxon>
        <taxon>Rubrimonas</taxon>
    </lineage>
</organism>
<dbReference type="OrthoDB" id="7164001at2"/>
<dbReference type="GO" id="GO:0005548">
    <property type="term" value="F:phospholipid transporter activity"/>
    <property type="evidence" value="ECO:0007669"/>
    <property type="project" value="TreeGrafter"/>
</dbReference>
<dbReference type="RefSeq" id="WP_093250310.1">
    <property type="nucleotide sequence ID" value="NZ_FNQM01000003.1"/>
</dbReference>
<dbReference type="EMBL" id="FNQM01000003">
    <property type="protein sequence ID" value="SEA11350.1"/>
    <property type="molecule type" value="Genomic_DNA"/>
</dbReference>
<evidence type="ECO:0000313" key="2">
    <source>
        <dbReference type="EMBL" id="SEA11350.1"/>
    </source>
</evidence>
<proteinExistence type="predicted"/>
<dbReference type="Pfam" id="PF02470">
    <property type="entry name" value="MlaD"/>
    <property type="match status" value="1"/>
</dbReference>